<evidence type="ECO:0000313" key="1">
    <source>
        <dbReference type="EMBL" id="TQV93177.1"/>
    </source>
</evidence>
<dbReference type="EMBL" id="SPUK01000012">
    <property type="protein sequence ID" value="TQV93177.1"/>
    <property type="molecule type" value="Genomic_DNA"/>
</dbReference>
<organism evidence="1 2">
    <name type="scientific">Cordyceps javanica</name>
    <dbReference type="NCBI Taxonomy" id="43265"/>
    <lineage>
        <taxon>Eukaryota</taxon>
        <taxon>Fungi</taxon>
        <taxon>Dikarya</taxon>
        <taxon>Ascomycota</taxon>
        <taxon>Pezizomycotina</taxon>
        <taxon>Sordariomycetes</taxon>
        <taxon>Hypocreomycetidae</taxon>
        <taxon>Hypocreales</taxon>
        <taxon>Cordycipitaceae</taxon>
        <taxon>Cordyceps</taxon>
    </lineage>
</organism>
<gene>
    <name evidence="1" type="ORF">IF1G_07755</name>
</gene>
<dbReference type="AlphaFoldDB" id="A0A545UUN4"/>
<dbReference type="Proteomes" id="UP000315783">
    <property type="component" value="Unassembled WGS sequence"/>
</dbReference>
<keyword evidence="2" id="KW-1185">Reference proteome</keyword>
<proteinExistence type="predicted"/>
<evidence type="ECO:0000313" key="2">
    <source>
        <dbReference type="Proteomes" id="UP000315783"/>
    </source>
</evidence>
<protein>
    <submittedName>
        <fullName evidence="1">Uncharacterized protein</fullName>
    </submittedName>
</protein>
<reference evidence="1 2" key="1">
    <citation type="journal article" date="2019" name="Appl. Microbiol. Biotechnol.">
        <title>Genome sequence of Isaria javanica and comparative genome analysis insights into family S53 peptidase evolution in fungal entomopathogens.</title>
        <authorList>
            <person name="Lin R."/>
            <person name="Zhang X."/>
            <person name="Xin B."/>
            <person name="Zou M."/>
            <person name="Gao Y."/>
            <person name="Qin F."/>
            <person name="Hu Q."/>
            <person name="Xie B."/>
            <person name="Cheng X."/>
        </authorList>
    </citation>
    <scope>NUCLEOTIDE SEQUENCE [LARGE SCALE GENOMIC DNA]</scope>
    <source>
        <strain evidence="1 2">IJ1G</strain>
    </source>
</reference>
<name>A0A545UUN4_9HYPO</name>
<accession>A0A545UUN4</accession>
<comment type="caution">
    <text evidence="1">The sequence shown here is derived from an EMBL/GenBank/DDBJ whole genome shotgun (WGS) entry which is preliminary data.</text>
</comment>
<sequence>MRNRRARSPSGVYRTRNAYVAFMQAHSGVDFTYIQCRSLKRAASWERESWGGKGISKN</sequence>